<protein>
    <recommendedName>
        <fullName evidence="4">SWIM-type domain-containing protein</fullName>
    </recommendedName>
</protein>
<organism evidence="2 3">
    <name type="scientific">Acinetobacter puyangensis</name>
    <dbReference type="NCBI Taxonomy" id="1096779"/>
    <lineage>
        <taxon>Bacteria</taxon>
        <taxon>Pseudomonadati</taxon>
        <taxon>Pseudomonadota</taxon>
        <taxon>Gammaproteobacteria</taxon>
        <taxon>Moraxellales</taxon>
        <taxon>Moraxellaceae</taxon>
        <taxon>Acinetobacter</taxon>
    </lineage>
</organism>
<feature type="region of interest" description="Disordered" evidence="1">
    <location>
        <begin position="308"/>
        <end position="341"/>
    </location>
</feature>
<dbReference type="OrthoDB" id="7060343at2"/>
<evidence type="ECO:0000256" key="1">
    <source>
        <dbReference type="SAM" id="MobiDB-lite"/>
    </source>
</evidence>
<sequence>MAEIEPDRLRAAHQHLRQKVEQSDLRAQGKSRFTSETQQRKEVGKGDSKLTEPTFLRPQDIQKGVTYDVEKVFYTTLGNEIRRVNRDDLVAFQKNIELLQDQYKRGITAKQVINLSLPFDIKKSNEQIFMAVPLSIKNGVVHFMTNASKESNVTEHHVNVEFLNYQSLILQPTAITADAVKKKLMYGKLKFECDCGRHTYWFRYIASIGGYGFGRIEEGYPKLTNPHLAGVACKHVLRVMHYILSPAFTQYITKQLQKERSKQAGQRRKQTDRQLIKELDRQFEIIESKTNKVIARNDKAAQREMMRRANNYNKAKQREAEKRQKQELEKVAKEQGKDAADKIIQKQKQDALRTLDSLLASKLITPEQYAFYKRGTK</sequence>
<name>A0A240E6T8_9GAMM</name>
<feature type="compositionally biased region" description="Basic and acidic residues" evidence="1">
    <location>
        <begin position="38"/>
        <end position="50"/>
    </location>
</feature>
<feature type="region of interest" description="Disordered" evidence="1">
    <location>
        <begin position="1"/>
        <end position="55"/>
    </location>
</feature>
<evidence type="ECO:0000313" key="3">
    <source>
        <dbReference type="Proteomes" id="UP000219042"/>
    </source>
</evidence>
<keyword evidence="3" id="KW-1185">Reference proteome</keyword>
<feature type="compositionally biased region" description="Basic and acidic residues" evidence="1">
    <location>
        <begin position="1"/>
        <end position="10"/>
    </location>
</feature>
<dbReference type="RefSeq" id="WP_097078466.1">
    <property type="nucleotide sequence ID" value="NZ_BAABHT010000003.1"/>
</dbReference>
<evidence type="ECO:0008006" key="4">
    <source>
        <dbReference type="Google" id="ProtNLM"/>
    </source>
</evidence>
<gene>
    <name evidence="2" type="ORF">SAMN05421731_102382</name>
</gene>
<proteinExistence type="predicted"/>
<reference evidence="3" key="1">
    <citation type="submission" date="2016-09" db="EMBL/GenBank/DDBJ databases">
        <authorList>
            <person name="Varghese N."/>
            <person name="Submissions S."/>
        </authorList>
    </citation>
    <scope>NUCLEOTIDE SEQUENCE [LARGE SCALE GENOMIC DNA]</scope>
    <source>
        <strain evidence="3">ANC 4466</strain>
    </source>
</reference>
<evidence type="ECO:0000313" key="2">
    <source>
        <dbReference type="EMBL" id="SNX44221.1"/>
    </source>
</evidence>
<dbReference type="Proteomes" id="UP000219042">
    <property type="component" value="Unassembled WGS sequence"/>
</dbReference>
<accession>A0A240E6T8</accession>
<dbReference type="EMBL" id="OANT01000002">
    <property type="protein sequence ID" value="SNX44221.1"/>
    <property type="molecule type" value="Genomic_DNA"/>
</dbReference>
<dbReference type="AlphaFoldDB" id="A0A240E6T8"/>
<feature type="compositionally biased region" description="Basic and acidic residues" evidence="1">
    <location>
        <begin position="316"/>
        <end position="341"/>
    </location>
</feature>